<comment type="subcellular location">
    <subcellularLocation>
        <location evidence="1">Cell membrane</location>
        <topology evidence="1">Multi-pass membrane protein</topology>
    </subcellularLocation>
</comment>
<keyword evidence="3" id="KW-1003">Cell membrane</keyword>
<comment type="caution">
    <text evidence="8">The sequence shown here is derived from an EMBL/GenBank/DDBJ whole genome shotgun (WGS) entry which is preliminary data.</text>
</comment>
<evidence type="ECO:0000313" key="9">
    <source>
        <dbReference type="Proteomes" id="UP001209317"/>
    </source>
</evidence>
<sequence>MKLTATKYNTTALDWGLLLLRVFTGIAMIANHGLGKAQKLLNGGEIKFADPIGIGAKASLSLAVFAEVFCALLLIFGLFTRLATLPLIVTMAVAAFVVHATDPFSKMESSLLFLFVLFLLFLAGPGKYSVDRMISKG</sequence>
<name>A0AAE3ILT6_9BACT</name>
<dbReference type="PANTHER" id="PTHR33452">
    <property type="entry name" value="OXIDOREDUCTASE CATD-RELATED"/>
    <property type="match status" value="1"/>
</dbReference>
<evidence type="ECO:0000256" key="2">
    <source>
        <dbReference type="ARBA" id="ARBA00006679"/>
    </source>
</evidence>
<dbReference type="RefSeq" id="WP_263037996.1">
    <property type="nucleotide sequence ID" value="NZ_JAOTPL010000010.1"/>
</dbReference>
<feature type="transmembrane region" description="Helical" evidence="7">
    <location>
        <begin position="12"/>
        <end position="34"/>
    </location>
</feature>
<evidence type="ECO:0000256" key="1">
    <source>
        <dbReference type="ARBA" id="ARBA00004651"/>
    </source>
</evidence>
<comment type="similarity">
    <text evidence="2">Belongs to the DoxX family.</text>
</comment>
<keyword evidence="4 7" id="KW-0812">Transmembrane</keyword>
<dbReference type="GO" id="GO:0005886">
    <property type="term" value="C:plasma membrane"/>
    <property type="evidence" value="ECO:0007669"/>
    <property type="project" value="UniProtKB-SubCell"/>
</dbReference>
<feature type="transmembrane region" description="Helical" evidence="7">
    <location>
        <begin position="54"/>
        <end position="75"/>
    </location>
</feature>
<feature type="transmembrane region" description="Helical" evidence="7">
    <location>
        <begin position="111"/>
        <end position="130"/>
    </location>
</feature>
<dbReference type="Proteomes" id="UP001209317">
    <property type="component" value="Unassembled WGS sequence"/>
</dbReference>
<feature type="transmembrane region" description="Helical" evidence="7">
    <location>
        <begin position="82"/>
        <end position="99"/>
    </location>
</feature>
<dbReference type="InterPro" id="IPR032808">
    <property type="entry name" value="DoxX"/>
</dbReference>
<protein>
    <submittedName>
        <fullName evidence="8">DoxX family protein</fullName>
    </submittedName>
</protein>
<evidence type="ECO:0000313" key="8">
    <source>
        <dbReference type="EMBL" id="MCU7694510.1"/>
    </source>
</evidence>
<dbReference type="EMBL" id="JAOTPL010000010">
    <property type="protein sequence ID" value="MCU7694510.1"/>
    <property type="molecule type" value="Genomic_DNA"/>
</dbReference>
<evidence type="ECO:0000256" key="6">
    <source>
        <dbReference type="ARBA" id="ARBA00023136"/>
    </source>
</evidence>
<proteinExistence type="inferred from homology"/>
<accession>A0AAE3ILT6</accession>
<evidence type="ECO:0000256" key="4">
    <source>
        <dbReference type="ARBA" id="ARBA00022692"/>
    </source>
</evidence>
<dbReference type="PANTHER" id="PTHR33452:SF1">
    <property type="entry name" value="INNER MEMBRANE PROTEIN YPHA-RELATED"/>
    <property type="match status" value="1"/>
</dbReference>
<dbReference type="InterPro" id="IPR051907">
    <property type="entry name" value="DoxX-like_oxidoreductase"/>
</dbReference>
<reference evidence="8" key="1">
    <citation type="submission" date="2022-10" db="EMBL/GenBank/DDBJ databases">
        <authorList>
            <person name="Kim H.S."/>
            <person name="Kim J.-S."/>
            <person name="Suh M.K."/>
            <person name="Eom M.K."/>
            <person name="Lee J.-S."/>
        </authorList>
    </citation>
    <scope>NUCLEOTIDE SEQUENCE</scope>
    <source>
        <strain evidence="8">LIP-5</strain>
    </source>
</reference>
<evidence type="ECO:0000256" key="5">
    <source>
        <dbReference type="ARBA" id="ARBA00022989"/>
    </source>
</evidence>
<organism evidence="8 9">
    <name type="scientific">Haoranjiania flava</name>
    <dbReference type="NCBI Taxonomy" id="1856322"/>
    <lineage>
        <taxon>Bacteria</taxon>
        <taxon>Pseudomonadati</taxon>
        <taxon>Bacteroidota</taxon>
        <taxon>Chitinophagia</taxon>
        <taxon>Chitinophagales</taxon>
        <taxon>Chitinophagaceae</taxon>
        <taxon>Haoranjiania</taxon>
    </lineage>
</organism>
<gene>
    <name evidence="8" type="ORF">OD355_08285</name>
</gene>
<evidence type="ECO:0000256" key="3">
    <source>
        <dbReference type="ARBA" id="ARBA00022475"/>
    </source>
</evidence>
<keyword evidence="9" id="KW-1185">Reference proteome</keyword>
<keyword evidence="6 7" id="KW-0472">Membrane</keyword>
<dbReference type="Pfam" id="PF07681">
    <property type="entry name" value="DoxX"/>
    <property type="match status" value="1"/>
</dbReference>
<dbReference type="AlphaFoldDB" id="A0AAE3ILT6"/>
<keyword evidence="5 7" id="KW-1133">Transmembrane helix</keyword>
<evidence type="ECO:0000256" key="7">
    <source>
        <dbReference type="SAM" id="Phobius"/>
    </source>
</evidence>